<accession>A0ABQ8IXR3</accession>
<organism evidence="2 3">
    <name type="scientific">Dermatophagoides pteronyssinus</name>
    <name type="common">European house dust mite</name>
    <dbReference type="NCBI Taxonomy" id="6956"/>
    <lineage>
        <taxon>Eukaryota</taxon>
        <taxon>Metazoa</taxon>
        <taxon>Ecdysozoa</taxon>
        <taxon>Arthropoda</taxon>
        <taxon>Chelicerata</taxon>
        <taxon>Arachnida</taxon>
        <taxon>Acari</taxon>
        <taxon>Acariformes</taxon>
        <taxon>Sarcoptiformes</taxon>
        <taxon>Astigmata</taxon>
        <taxon>Psoroptidia</taxon>
        <taxon>Analgoidea</taxon>
        <taxon>Pyroglyphidae</taxon>
        <taxon>Dermatophagoidinae</taxon>
        <taxon>Dermatophagoides</taxon>
    </lineage>
</organism>
<evidence type="ECO:0000256" key="1">
    <source>
        <dbReference type="SAM" id="MobiDB-lite"/>
    </source>
</evidence>
<reference evidence="2 3" key="2">
    <citation type="journal article" date="2022" name="Mol. Biol. Evol.">
        <title>Comparative Genomics Reveals Insights into the Divergent Evolution of Astigmatic Mites and Household Pest Adaptations.</title>
        <authorList>
            <person name="Xiong Q."/>
            <person name="Wan A.T."/>
            <person name="Liu X."/>
            <person name="Fung C.S."/>
            <person name="Xiao X."/>
            <person name="Malainual N."/>
            <person name="Hou J."/>
            <person name="Wang L."/>
            <person name="Wang M."/>
            <person name="Yang K.Y."/>
            <person name="Cui Y."/>
            <person name="Leung E.L."/>
            <person name="Nong W."/>
            <person name="Shin S.K."/>
            <person name="Au S.W."/>
            <person name="Jeong K.Y."/>
            <person name="Chew F.T."/>
            <person name="Hui J.H."/>
            <person name="Leung T.F."/>
            <person name="Tungtrongchitr A."/>
            <person name="Zhong N."/>
            <person name="Liu Z."/>
            <person name="Tsui S.K."/>
        </authorList>
    </citation>
    <scope>NUCLEOTIDE SEQUENCE [LARGE SCALE GENOMIC DNA]</scope>
    <source>
        <strain evidence="2">Derp</strain>
    </source>
</reference>
<proteinExistence type="predicted"/>
<feature type="region of interest" description="Disordered" evidence="1">
    <location>
        <begin position="1"/>
        <end position="28"/>
    </location>
</feature>
<comment type="caution">
    <text evidence="2">The sequence shown here is derived from an EMBL/GenBank/DDBJ whole genome shotgun (WGS) entry which is preliminary data.</text>
</comment>
<dbReference type="EMBL" id="NJHN03000099">
    <property type="protein sequence ID" value="KAH9415102.1"/>
    <property type="molecule type" value="Genomic_DNA"/>
</dbReference>
<reference evidence="2 3" key="1">
    <citation type="journal article" date="2018" name="J. Allergy Clin. Immunol.">
        <title>High-quality assembly of Dermatophagoides pteronyssinus genome and transcriptome reveals a wide range of novel allergens.</title>
        <authorList>
            <person name="Liu X.Y."/>
            <person name="Yang K.Y."/>
            <person name="Wang M.Q."/>
            <person name="Kwok J.S."/>
            <person name="Zeng X."/>
            <person name="Yang Z."/>
            <person name="Xiao X.J."/>
            <person name="Lau C.P."/>
            <person name="Li Y."/>
            <person name="Huang Z.M."/>
            <person name="Ba J.G."/>
            <person name="Yim A.K."/>
            <person name="Ouyang C.Y."/>
            <person name="Ngai S.M."/>
            <person name="Chan T.F."/>
            <person name="Leung E.L."/>
            <person name="Liu L."/>
            <person name="Liu Z.G."/>
            <person name="Tsui S.K."/>
        </authorList>
    </citation>
    <scope>NUCLEOTIDE SEQUENCE [LARGE SCALE GENOMIC DNA]</scope>
    <source>
        <strain evidence="2">Derp</strain>
    </source>
</reference>
<evidence type="ECO:0000313" key="3">
    <source>
        <dbReference type="Proteomes" id="UP000887458"/>
    </source>
</evidence>
<gene>
    <name evidence="2" type="ORF">DERP_006190</name>
</gene>
<evidence type="ECO:0000313" key="2">
    <source>
        <dbReference type="EMBL" id="KAH9415102.1"/>
    </source>
</evidence>
<protein>
    <submittedName>
        <fullName evidence="2">Uncharacterized protein</fullName>
    </submittedName>
</protein>
<feature type="compositionally biased region" description="Basic and acidic residues" evidence="1">
    <location>
        <begin position="1"/>
        <end position="23"/>
    </location>
</feature>
<name>A0ABQ8IXR3_DERPT</name>
<sequence length="98" mass="10818">MLIERKPKTFRKYHDADDTHDASNDNSSIPRCNIGLKRNVNGNGTLVVTKPENVQLIQPPINIIGNTFVMFPFNISVIIDGSVIGFGGAEFLFCPSLK</sequence>
<keyword evidence="3" id="KW-1185">Reference proteome</keyword>
<dbReference type="Proteomes" id="UP000887458">
    <property type="component" value="Unassembled WGS sequence"/>
</dbReference>